<keyword evidence="6" id="KW-0443">Lipid metabolism</keyword>
<dbReference type="Proteomes" id="UP000708208">
    <property type="component" value="Unassembled WGS sequence"/>
</dbReference>
<keyword evidence="4" id="KW-0521">NADP</keyword>
<evidence type="ECO:0000256" key="1">
    <source>
        <dbReference type="ARBA" id="ARBA00022450"/>
    </source>
</evidence>
<evidence type="ECO:0000256" key="7">
    <source>
        <dbReference type="ARBA" id="ARBA00023160"/>
    </source>
</evidence>
<name>A0A8J2KAJ0_9HEXA</name>
<keyword evidence="7" id="KW-0275">Fatty acid biosynthesis</keyword>
<keyword evidence="8" id="KW-0511">Multifunctional enzyme</keyword>
<evidence type="ECO:0000256" key="3">
    <source>
        <dbReference type="ARBA" id="ARBA00022832"/>
    </source>
</evidence>
<reference evidence="10" key="1">
    <citation type="submission" date="2021-06" db="EMBL/GenBank/DDBJ databases">
        <authorList>
            <person name="Hodson N. C."/>
            <person name="Mongue J. A."/>
            <person name="Jaron S. K."/>
        </authorList>
    </citation>
    <scope>NUCLEOTIDE SEQUENCE</scope>
</reference>
<dbReference type="AlphaFoldDB" id="A0A8J2KAJ0"/>
<dbReference type="PANTHER" id="PTHR43775:SF7">
    <property type="entry name" value="FATTY ACID SYNTHASE"/>
    <property type="match status" value="1"/>
</dbReference>
<feature type="non-terminal residue" evidence="10">
    <location>
        <position position="612"/>
    </location>
</feature>
<evidence type="ECO:0000256" key="2">
    <source>
        <dbReference type="ARBA" id="ARBA00022516"/>
    </source>
</evidence>
<evidence type="ECO:0000313" key="10">
    <source>
        <dbReference type="EMBL" id="CAG7732114.1"/>
    </source>
</evidence>
<evidence type="ECO:0000256" key="8">
    <source>
        <dbReference type="ARBA" id="ARBA00023268"/>
    </source>
</evidence>
<proteinExistence type="predicted"/>
<dbReference type="GO" id="GO:0016491">
    <property type="term" value="F:oxidoreductase activity"/>
    <property type="evidence" value="ECO:0007669"/>
    <property type="project" value="UniProtKB-KW"/>
</dbReference>
<keyword evidence="3" id="KW-0276">Fatty acid metabolism</keyword>
<dbReference type="InterPro" id="IPR050091">
    <property type="entry name" value="PKS_NRPS_Biosynth_Enz"/>
</dbReference>
<protein>
    <recommendedName>
        <fullName evidence="9">Malonyl-CoA:ACP transacylase (MAT) domain-containing protein</fullName>
    </recommendedName>
</protein>
<keyword evidence="2" id="KW-0444">Lipid biosynthesis</keyword>
<evidence type="ECO:0000256" key="4">
    <source>
        <dbReference type="ARBA" id="ARBA00022857"/>
    </source>
</evidence>
<evidence type="ECO:0000313" key="11">
    <source>
        <dbReference type="Proteomes" id="UP000708208"/>
    </source>
</evidence>
<evidence type="ECO:0000256" key="5">
    <source>
        <dbReference type="ARBA" id="ARBA00023002"/>
    </source>
</evidence>
<dbReference type="Pfam" id="PF00698">
    <property type="entry name" value="Acyl_transf_1"/>
    <property type="match status" value="1"/>
</dbReference>
<feature type="domain" description="Malonyl-CoA:ACP transacylase (MAT)" evidence="9">
    <location>
        <begin position="4"/>
        <end position="142"/>
    </location>
</feature>
<dbReference type="GO" id="GO:0006633">
    <property type="term" value="P:fatty acid biosynthetic process"/>
    <property type="evidence" value="ECO:0007669"/>
    <property type="project" value="UniProtKB-KW"/>
</dbReference>
<sequence length="612" mass="68548">VKYLKGAGIFAREINSQGFAFHSDLLKPAEAQMIENIRGLNLPPKTRSPKWISTSQSSDDIKLLSGSYFVNNILSPVLFHSAVERIPSHVVVIEIAPHGLFQTILKSSLHETCVSISLTDRNQNSAPFFLRSVGKLFVSGLQPKINQLYPKLEFPIRSAALPVSLLIQWDHKDSWIVADMPTSGAENAIEINLKNPAHQFYNGYKINDQNLFPPSGFLILIWRILAAKGGSSWDEAITFDNIVFNRACYISVDNISKFICNIHKNGGFEILENGNSVVTGSVKLGDTEMFETEAQISDNDKVYTQAEVYDRFKETGYEFSGTFHSLQEVEIRSHWARTVWQENWFELLESLFQLEMFSNLSTQTLLPVRIAKVTIDEWLLNNIVDPGTPTDVILHRDKNLELVSCAGVQIWGLQLLPLKYIRGISDDSCNLKTISPDQSLPRLLIYFKKQLEGQNICARQVVIDSNFIEIENRLSGTTSGNNNVRKICVEFSGLLFDDHKVMGLARFEATTAQLISVVYWAVPDTWSLPQAATVPVAYATAYYALIIRGTLKHNESILIHCGDEAVGEAAIAIALSMKCTVFTTIRSEENKLTLLKRFRELNGAKILSAGHC</sequence>
<keyword evidence="5" id="KW-0560">Oxidoreductase</keyword>
<organism evidence="10 11">
    <name type="scientific">Allacma fusca</name>
    <dbReference type="NCBI Taxonomy" id="39272"/>
    <lineage>
        <taxon>Eukaryota</taxon>
        <taxon>Metazoa</taxon>
        <taxon>Ecdysozoa</taxon>
        <taxon>Arthropoda</taxon>
        <taxon>Hexapoda</taxon>
        <taxon>Collembola</taxon>
        <taxon>Symphypleona</taxon>
        <taxon>Sminthuridae</taxon>
        <taxon>Allacma</taxon>
    </lineage>
</organism>
<comment type="caution">
    <text evidence="10">The sequence shown here is derived from an EMBL/GenBank/DDBJ whole genome shotgun (WGS) entry which is preliminary data.</text>
</comment>
<evidence type="ECO:0000256" key="6">
    <source>
        <dbReference type="ARBA" id="ARBA00023098"/>
    </source>
</evidence>
<dbReference type="InterPro" id="IPR014043">
    <property type="entry name" value="Acyl_transferase_dom"/>
</dbReference>
<evidence type="ECO:0000259" key="9">
    <source>
        <dbReference type="Pfam" id="PF00698"/>
    </source>
</evidence>
<accession>A0A8J2KAJ0</accession>
<dbReference type="PANTHER" id="PTHR43775">
    <property type="entry name" value="FATTY ACID SYNTHASE"/>
    <property type="match status" value="1"/>
</dbReference>
<gene>
    <name evidence="10" type="ORF">AFUS01_LOCUS20650</name>
</gene>
<dbReference type="GO" id="GO:0004312">
    <property type="term" value="F:fatty acid synthase activity"/>
    <property type="evidence" value="ECO:0007669"/>
    <property type="project" value="TreeGrafter"/>
</dbReference>
<feature type="non-terminal residue" evidence="10">
    <location>
        <position position="1"/>
    </location>
</feature>
<keyword evidence="11" id="KW-1185">Reference proteome</keyword>
<dbReference type="OrthoDB" id="329835at2759"/>
<dbReference type="EMBL" id="CAJVCH010225122">
    <property type="protein sequence ID" value="CAG7732114.1"/>
    <property type="molecule type" value="Genomic_DNA"/>
</dbReference>
<keyword evidence="1" id="KW-0596">Phosphopantetheine</keyword>